<evidence type="ECO:0000313" key="1">
    <source>
        <dbReference type="EMBL" id="CRZ04345.1"/>
    </source>
</evidence>
<accession>A0A0H5QQJ3</accession>
<name>A0A0H5QQJ3_9EUKA</name>
<proteinExistence type="predicted"/>
<dbReference type="AlphaFoldDB" id="A0A0H5QQJ3"/>
<dbReference type="InterPro" id="IPR013320">
    <property type="entry name" value="ConA-like_dom_sf"/>
</dbReference>
<dbReference type="EMBL" id="HACM01003903">
    <property type="protein sequence ID" value="CRZ04345.1"/>
    <property type="molecule type" value="Transcribed_RNA"/>
</dbReference>
<sequence length="117" mass="12922">ILVLRPRLSLEDLKAREKEDAAMQAVMDAQRIDPQRMSPMFSASEDGLTISYCGDDNEANKGAALFTSGFDCAQGGIFAFELRIEALPKEFWEICVGIADHDHPIDRWVGGTATSWS</sequence>
<dbReference type="Gene3D" id="2.60.120.920">
    <property type="match status" value="1"/>
</dbReference>
<dbReference type="SUPFAM" id="SSF49899">
    <property type="entry name" value="Concanavalin A-like lectins/glucanases"/>
    <property type="match status" value="1"/>
</dbReference>
<reference evidence="1" key="1">
    <citation type="submission" date="2015-04" db="EMBL/GenBank/DDBJ databases">
        <title>The genome sequence of the plant pathogenic Rhizarian Plasmodiophora brassicae reveals insights in its biotrophic life cycle and the origin of chitin synthesis.</title>
        <authorList>
            <person name="Schwelm A."/>
            <person name="Fogelqvist J."/>
            <person name="Knaust A."/>
            <person name="Julke S."/>
            <person name="Lilja T."/>
            <person name="Dhandapani V."/>
            <person name="Bonilla-Rosso G."/>
            <person name="Karlsson M."/>
            <person name="Shevchenko A."/>
            <person name="Choi S.R."/>
            <person name="Kim H.G."/>
            <person name="Park J.Y."/>
            <person name="Lim Y.P."/>
            <person name="Ludwig-Muller J."/>
            <person name="Dixelius C."/>
        </authorList>
    </citation>
    <scope>NUCLEOTIDE SEQUENCE</scope>
    <source>
        <tissue evidence="1">Potato root galls</tissue>
    </source>
</reference>
<dbReference type="InterPro" id="IPR043136">
    <property type="entry name" value="B30.2/SPRY_sf"/>
</dbReference>
<protein>
    <submittedName>
        <fullName evidence="1">Uncharacterized protein</fullName>
    </submittedName>
</protein>
<feature type="non-terminal residue" evidence="1">
    <location>
        <position position="117"/>
    </location>
</feature>
<organism evidence="1">
    <name type="scientific">Spongospora subterranea</name>
    <dbReference type="NCBI Taxonomy" id="70186"/>
    <lineage>
        <taxon>Eukaryota</taxon>
        <taxon>Sar</taxon>
        <taxon>Rhizaria</taxon>
        <taxon>Endomyxa</taxon>
        <taxon>Phytomyxea</taxon>
        <taxon>Plasmodiophorida</taxon>
        <taxon>Plasmodiophoridae</taxon>
        <taxon>Spongospora</taxon>
    </lineage>
</organism>
<feature type="non-terminal residue" evidence="1">
    <location>
        <position position="1"/>
    </location>
</feature>